<feature type="signal peptide" evidence="1">
    <location>
        <begin position="1"/>
        <end position="16"/>
    </location>
</feature>
<evidence type="ECO:0000256" key="1">
    <source>
        <dbReference type="SAM" id="SignalP"/>
    </source>
</evidence>
<dbReference type="AlphaFoldDB" id="A0A4P7MW53"/>
<protein>
    <submittedName>
        <fullName evidence="2">Uncharacterized protein</fullName>
    </submittedName>
</protein>
<dbReference type="Proteomes" id="UP000294847">
    <property type="component" value="Chromosome 1"/>
</dbReference>
<evidence type="ECO:0000313" key="2">
    <source>
        <dbReference type="EMBL" id="QBZ54308.1"/>
    </source>
</evidence>
<keyword evidence="1" id="KW-0732">Signal</keyword>
<name>A0A4P7MW53_PYROR</name>
<dbReference type="EMBL" id="CP034204">
    <property type="protein sequence ID" value="QBZ54308.1"/>
    <property type="molecule type" value="Genomic_DNA"/>
</dbReference>
<reference evidence="2 3" key="1">
    <citation type="journal article" date="2019" name="Mol. Biol. Evol.">
        <title>Blast fungal genomes show frequent chromosomal changes, gene gains and losses, and effector gene turnover.</title>
        <authorList>
            <person name="Gomez Luciano L.B."/>
            <person name="Jason Tsai I."/>
            <person name="Chuma I."/>
            <person name="Tosa Y."/>
            <person name="Chen Y.H."/>
            <person name="Li J.Y."/>
            <person name="Li M.Y."/>
            <person name="Jade Lu M.Y."/>
            <person name="Nakayashiki H."/>
            <person name="Li W.H."/>
        </authorList>
    </citation>
    <scope>NUCLEOTIDE SEQUENCE [LARGE SCALE GENOMIC DNA]</scope>
    <source>
        <strain evidence="2">MZ5-1-6</strain>
    </source>
</reference>
<accession>A0A4P7MW53</accession>
<proteinExistence type="predicted"/>
<feature type="chain" id="PRO_5020590386" evidence="1">
    <location>
        <begin position="17"/>
        <end position="31"/>
    </location>
</feature>
<gene>
    <name evidence="2" type="ORF">PoMZ_10004</name>
</gene>
<organism evidence="2 3">
    <name type="scientific">Pyricularia oryzae</name>
    <name type="common">Rice blast fungus</name>
    <name type="synonym">Magnaporthe oryzae</name>
    <dbReference type="NCBI Taxonomy" id="318829"/>
    <lineage>
        <taxon>Eukaryota</taxon>
        <taxon>Fungi</taxon>
        <taxon>Dikarya</taxon>
        <taxon>Ascomycota</taxon>
        <taxon>Pezizomycotina</taxon>
        <taxon>Sordariomycetes</taxon>
        <taxon>Sordariomycetidae</taxon>
        <taxon>Magnaporthales</taxon>
        <taxon>Pyriculariaceae</taxon>
        <taxon>Pyricularia</taxon>
    </lineage>
</organism>
<sequence>MFLLFSFCNFPPYVLATLEPIPINQQNKEQV</sequence>
<evidence type="ECO:0000313" key="3">
    <source>
        <dbReference type="Proteomes" id="UP000294847"/>
    </source>
</evidence>